<accession>A0A8S1JAF0</accession>
<keyword evidence="1" id="KW-0833">Ubl conjugation pathway</keyword>
<proteinExistence type="predicted"/>
<dbReference type="InterPro" id="IPR038765">
    <property type="entry name" value="Papain-like_cys_pep_sf"/>
</dbReference>
<evidence type="ECO:0000256" key="1">
    <source>
        <dbReference type="ARBA" id="ARBA00022786"/>
    </source>
</evidence>
<dbReference type="Gene3D" id="3.90.70.10">
    <property type="entry name" value="Cysteine proteinases"/>
    <property type="match status" value="1"/>
</dbReference>
<dbReference type="SUPFAM" id="SSF54001">
    <property type="entry name" value="Cysteine proteinases"/>
    <property type="match status" value="1"/>
</dbReference>
<protein>
    <recommendedName>
        <fullName evidence="7">USP domain-containing protein</fullName>
    </recommendedName>
</protein>
<dbReference type="Pfam" id="PF00443">
    <property type="entry name" value="UCH"/>
    <property type="match status" value="1"/>
</dbReference>
<dbReference type="InterPro" id="IPR001394">
    <property type="entry name" value="Peptidase_C19_UCH"/>
</dbReference>
<evidence type="ECO:0000259" key="4">
    <source>
        <dbReference type="Pfam" id="PF12436"/>
    </source>
</evidence>
<reference evidence="5" key="1">
    <citation type="submission" date="2020-12" db="EMBL/GenBank/DDBJ databases">
        <authorList>
            <person name="Iha C."/>
        </authorList>
    </citation>
    <scope>NUCLEOTIDE SEQUENCE</scope>
</reference>
<dbReference type="Gene3D" id="3.10.20.90">
    <property type="entry name" value="Phosphatidylinositol 3-kinase Catalytic Subunit, Chain A, domain 1"/>
    <property type="match status" value="1"/>
</dbReference>
<dbReference type="InterPro" id="IPR024729">
    <property type="entry name" value="USP7_ICP0-binding_dom"/>
</dbReference>
<dbReference type="Proteomes" id="UP000708148">
    <property type="component" value="Unassembled WGS sequence"/>
</dbReference>
<gene>
    <name evidence="5" type="ORF">OSTQU699_LOCUS5997</name>
</gene>
<comment type="caution">
    <text evidence="5">The sequence shown here is derived from an EMBL/GenBank/DDBJ whole genome shotgun (WGS) entry which is preliminary data.</text>
</comment>
<dbReference type="EMBL" id="CAJHUC010001313">
    <property type="protein sequence ID" value="CAD7700638.1"/>
    <property type="molecule type" value="Genomic_DNA"/>
</dbReference>
<feature type="domain" description="Ubiquitin carboxyl-terminal hydrolase 7 ICP0-binding" evidence="4">
    <location>
        <begin position="198"/>
        <end position="425"/>
    </location>
</feature>
<evidence type="ECO:0000256" key="2">
    <source>
        <dbReference type="SAM" id="MobiDB-lite"/>
    </source>
</evidence>
<feature type="compositionally biased region" description="Polar residues" evidence="2">
    <location>
        <begin position="220"/>
        <end position="235"/>
    </location>
</feature>
<dbReference type="OrthoDB" id="289038at2759"/>
<feature type="domain" description="Peptidase C19 ubiquitin carboxyl-terminal hydrolase" evidence="3">
    <location>
        <begin position="17"/>
        <end position="65"/>
    </location>
</feature>
<organism evidence="5 6">
    <name type="scientific">Ostreobium quekettii</name>
    <dbReference type="NCBI Taxonomy" id="121088"/>
    <lineage>
        <taxon>Eukaryota</taxon>
        <taxon>Viridiplantae</taxon>
        <taxon>Chlorophyta</taxon>
        <taxon>core chlorophytes</taxon>
        <taxon>Ulvophyceae</taxon>
        <taxon>TCBD clade</taxon>
        <taxon>Bryopsidales</taxon>
        <taxon>Ostreobineae</taxon>
        <taxon>Ostreobiaceae</taxon>
        <taxon>Ostreobium</taxon>
    </lineage>
</organism>
<dbReference type="GO" id="GO:0004843">
    <property type="term" value="F:cysteine-type deubiquitinase activity"/>
    <property type="evidence" value="ECO:0007669"/>
    <property type="project" value="InterPro"/>
</dbReference>
<keyword evidence="6" id="KW-1185">Reference proteome</keyword>
<dbReference type="GO" id="GO:0016579">
    <property type="term" value="P:protein deubiquitination"/>
    <property type="evidence" value="ECO:0007669"/>
    <property type="project" value="InterPro"/>
</dbReference>
<dbReference type="AlphaFoldDB" id="A0A8S1JAF0"/>
<evidence type="ECO:0000259" key="3">
    <source>
        <dbReference type="Pfam" id="PF00443"/>
    </source>
</evidence>
<evidence type="ECO:0008006" key="7">
    <source>
        <dbReference type="Google" id="ProtNLM"/>
    </source>
</evidence>
<evidence type="ECO:0000313" key="6">
    <source>
        <dbReference type="Proteomes" id="UP000708148"/>
    </source>
</evidence>
<feature type="region of interest" description="Disordered" evidence="2">
    <location>
        <begin position="212"/>
        <end position="245"/>
    </location>
</feature>
<dbReference type="Pfam" id="PF12436">
    <property type="entry name" value="USP7_ICP0_bdg"/>
    <property type="match status" value="1"/>
</dbReference>
<sequence>MDVGERKYLTSNVTGGCVYKLHSVVVRSDEPQGGHCSVFIRPVGDKWLKFDDEVVEEVLSDNAIKDQYGGRDTSQGVNNYGLPSSKGGRSTACALVYVRESDWDSVMCVAGKDDLPDEVRRHLEGEEGDKQMDRDLAGLQVVIKVATDADIRKQVGKIQHADLLNFDHVKGYKMHKQAHFADFQRQIQTDFGVPSDQQRLWLCAPRDGSAPRPICPLRSGTDSGTSANTYSSTDPGTDGPTFAEVLDSVQPRPDSWGAKPPSTVLLYLETWEPPAEKAAKTDSKKRRGLRHLLPGARGGSMVRLIAANMVYKHGGSMVFFKAYDPVNESLTYVQRRFVANEEVLGDVFDEVGRAAGLQGEVTGWKEAAHEPVLMGVKLNRRFSCREVRLVHGDIVCLESPLKGAQSSDWPHLRCPTARDYLLRIHRAVQGPTLPSPSALDALGWF</sequence>
<name>A0A8S1JAF0_9CHLO</name>
<evidence type="ECO:0000313" key="5">
    <source>
        <dbReference type="EMBL" id="CAD7700638.1"/>
    </source>
</evidence>